<comment type="caution">
    <text evidence="1">The sequence shown here is derived from an EMBL/GenBank/DDBJ whole genome shotgun (WGS) entry which is preliminary data.</text>
</comment>
<feature type="non-terminal residue" evidence="1">
    <location>
        <position position="1"/>
    </location>
</feature>
<protein>
    <submittedName>
        <fullName evidence="1">Uncharacterized protein</fullName>
    </submittedName>
</protein>
<organism evidence="1">
    <name type="scientific">human gut metagenome</name>
    <dbReference type="NCBI Taxonomy" id="408170"/>
    <lineage>
        <taxon>unclassified sequences</taxon>
        <taxon>metagenomes</taxon>
        <taxon>organismal metagenomes</taxon>
    </lineage>
</organism>
<name>W1YK94_9ZZZZ</name>
<dbReference type="EMBL" id="AZMM01003114">
    <property type="protein sequence ID" value="ETJ42902.1"/>
    <property type="molecule type" value="Genomic_DNA"/>
</dbReference>
<dbReference type="AlphaFoldDB" id="W1YK94"/>
<sequence length="29" mass="3515">TLSFVQFQAVLEGLLTLRRNQKWQMQHNK</sequence>
<accession>W1YK94</accession>
<gene>
    <name evidence="1" type="ORF">Q604_UNBC03114G0001</name>
</gene>
<reference evidence="1" key="1">
    <citation type="submission" date="2013-12" db="EMBL/GenBank/DDBJ databases">
        <title>A Varibaculum cambriense genome reconstructed from a premature infant gut community with otherwise low bacterial novelty that shifts toward anaerobic metabolism during the third week of life.</title>
        <authorList>
            <person name="Brown C.T."/>
            <person name="Sharon I."/>
            <person name="Thomas B.C."/>
            <person name="Castelle C.J."/>
            <person name="Morowitz M.J."/>
            <person name="Banfield J.F."/>
        </authorList>
    </citation>
    <scope>NUCLEOTIDE SEQUENCE</scope>
</reference>
<evidence type="ECO:0000313" key="1">
    <source>
        <dbReference type="EMBL" id="ETJ42902.1"/>
    </source>
</evidence>
<proteinExistence type="predicted"/>